<feature type="transmembrane region" description="Helical" evidence="1">
    <location>
        <begin position="182"/>
        <end position="202"/>
    </location>
</feature>
<keyword evidence="5" id="KW-1185">Reference proteome</keyword>
<keyword evidence="1" id="KW-0812">Transmembrane</keyword>
<evidence type="ECO:0000256" key="1">
    <source>
        <dbReference type="SAM" id="Phobius"/>
    </source>
</evidence>
<feature type="transmembrane region" description="Helical" evidence="1">
    <location>
        <begin position="105"/>
        <end position="130"/>
    </location>
</feature>
<accession>A0A9X1J1K9</accession>
<proteinExistence type="predicted"/>
<feature type="transmembrane region" description="Helical" evidence="1">
    <location>
        <begin position="150"/>
        <end position="170"/>
    </location>
</feature>
<dbReference type="RefSeq" id="WP_050345165.1">
    <property type="nucleotide sequence ID" value="NZ_CP092965.1"/>
</dbReference>
<keyword evidence="1" id="KW-0472">Membrane</keyword>
<organism evidence="2 4">
    <name type="scientific">Staphylococcus coagulans</name>
    <dbReference type="NCBI Taxonomy" id="74706"/>
    <lineage>
        <taxon>Bacteria</taxon>
        <taxon>Bacillati</taxon>
        <taxon>Bacillota</taxon>
        <taxon>Bacilli</taxon>
        <taxon>Bacillales</taxon>
        <taxon>Staphylococcaceae</taxon>
        <taxon>Staphylococcus</taxon>
    </lineage>
</organism>
<evidence type="ECO:0008006" key="6">
    <source>
        <dbReference type="Google" id="ProtNLM"/>
    </source>
</evidence>
<reference evidence="3 5" key="2">
    <citation type="submission" date="2023-08" db="EMBL/GenBank/DDBJ databases">
        <title>Whole genome sequencing of Staphylococcus coagulans NN-2474.</title>
        <authorList>
            <person name="Kropotov V.S."/>
            <person name="Boriskina E.V."/>
            <person name="Gordinskaya N.A."/>
            <person name="Shkurkina I.S."/>
            <person name="Kryazhev D.V."/>
            <person name="Alekseeva A.E."/>
            <person name="Makhova M.A."/>
        </authorList>
    </citation>
    <scope>NUCLEOTIDE SEQUENCE [LARGE SCALE GENOMIC DNA]</scope>
    <source>
        <strain evidence="3 5">NN-2474</strain>
    </source>
</reference>
<gene>
    <name evidence="2" type="ORF">HR081_10365</name>
    <name evidence="3" type="ORF">RCO12_10420</name>
</gene>
<evidence type="ECO:0000313" key="3">
    <source>
        <dbReference type="EMBL" id="MDR5603846.1"/>
    </source>
</evidence>
<evidence type="ECO:0000313" key="2">
    <source>
        <dbReference type="EMBL" id="MBA8777275.1"/>
    </source>
</evidence>
<feature type="transmembrane region" description="Helical" evidence="1">
    <location>
        <begin position="75"/>
        <end position="93"/>
    </location>
</feature>
<protein>
    <recommendedName>
        <fullName evidence="6">Yip1 domain-containing protein</fullName>
    </recommendedName>
</protein>
<evidence type="ECO:0000313" key="4">
    <source>
        <dbReference type="Proteomes" id="UP000524893"/>
    </source>
</evidence>
<dbReference type="AlphaFoldDB" id="A0A9X1J1K9"/>
<dbReference type="GeneID" id="72413472"/>
<sequence>MVKTKLPLFQHFENLRDYPTWKVKSFLLILITVIYSLILKYDTDNTELLEGFGYSKQDIEEIHQIHWLTDVSSSLMGGVISFLFTFVVFMMISKLLNSDVTPKTILSASLSHSLIVTTVSLVVIVIQLALHLPAPAYIITSLNIFLPGNTYLAAFDLQTIFKGYVTFIVYYATSRLSFRASLILGILTIVLIVLLALGSAFLEDTILSLAAEL</sequence>
<dbReference type="Proteomes" id="UP000524893">
    <property type="component" value="Unassembled WGS sequence"/>
</dbReference>
<evidence type="ECO:0000313" key="5">
    <source>
        <dbReference type="Proteomes" id="UP001255050"/>
    </source>
</evidence>
<comment type="caution">
    <text evidence="2">The sequence shown here is derived from an EMBL/GenBank/DDBJ whole genome shotgun (WGS) entry which is preliminary data.</text>
</comment>
<feature type="transmembrane region" description="Helical" evidence="1">
    <location>
        <begin position="21"/>
        <end position="39"/>
    </location>
</feature>
<reference evidence="2 4" key="1">
    <citation type="journal article" date="2020" name="Access Microbiol">
        <title>Isolation and genome sequencing of Staphylococcus schleiferi subspecies coagulans from Antarctic seals.</title>
        <authorList>
            <person name="Foster G."/>
            <person name="Robb A."/>
            <person name="Paterson G.K."/>
        </authorList>
    </citation>
    <scope>NUCLEOTIDE SEQUENCE [LARGE SCALE GENOMIC DNA]</scope>
    <source>
        <strain evidence="2 4">M615/02/4</strain>
    </source>
</reference>
<dbReference type="EMBL" id="JABTCN010000041">
    <property type="protein sequence ID" value="MBA8777275.1"/>
    <property type="molecule type" value="Genomic_DNA"/>
</dbReference>
<name>A0A9X1J1K9_9STAP</name>
<dbReference type="EMBL" id="JAVJGV010000062">
    <property type="protein sequence ID" value="MDR5603846.1"/>
    <property type="molecule type" value="Genomic_DNA"/>
</dbReference>
<keyword evidence="1" id="KW-1133">Transmembrane helix</keyword>
<dbReference type="Proteomes" id="UP001255050">
    <property type="component" value="Unassembled WGS sequence"/>
</dbReference>